<proteinExistence type="predicted"/>
<gene>
    <name evidence="2" type="ORF">SAMN05443248_5996</name>
</gene>
<feature type="domain" description="DUF4340" evidence="1">
    <location>
        <begin position="105"/>
        <end position="176"/>
    </location>
</feature>
<name>A0A1M5VIV9_9BRAD</name>
<reference evidence="2 3" key="1">
    <citation type="submission" date="2016-11" db="EMBL/GenBank/DDBJ databases">
        <authorList>
            <person name="Jaros S."/>
            <person name="Januszkiewicz K."/>
            <person name="Wedrychowicz H."/>
        </authorList>
    </citation>
    <scope>NUCLEOTIDE SEQUENCE [LARGE SCALE GENOMIC DNA]</scope>
    <source>
        <strain evidence="2 3">GAS138</strain>
    </source>
</reference>
<dbReference type="Proteomes" id="UP000189796">
    <property type="component" value="Chromosome I"/>
</dbReference>
<evidence type="ECO:0000313" key="2">
    <source>
        <dbReference type="EMBL" id="SHH75186.1"/>
    </source>
</evidence>
<dbReference type="InterPro" id="IPR025641">
    <property type="entry name" value="DUF4340"/>
</dbReference>
<protein>
    <recommendedName>
        <fullName evidence="1">DUF4340 domain-containing protein</fullName>
    </recommendedName>
</protein>
<dbReference type="EMBL" id="LT670817">
    <property type="protein sequence ID" value="SHH75186.1"/>
    <property type="molecule type" value="Genomic_DNA"/>
</dbReference>
<sequence>MVETALKRVVAKRGAVRWKTPIAATLLVALLVALTATGQWPELRSKVSFSSKGLLTIAPAKIYRVEVRSGADSVALHRQPGGWSIDGMQGAVPAELASHLDAALRLVNVSEAAREIPASELTAGSFAEFGLDPPANVAVLETRDGVAATVNFGTLNPAGTSQYVRLGGAPTVYLTARHVGVEWRVVLDMARRLRGQAESAVASRGTSLLLPVSMAQVWAIEIVFAGKLTRFERDASGNWFRHTGEHAHTAGNNVHVADPAQAGTIETALRAFDAAVVETRVGPVDTAHLARYGLTLPTLIVLFYARDSSTPLARLEFGAAAESLDRYARLASDGVVVTVAEFEVRRLTELLKAVGAGW</sequence>
<dbReference type="Pfam" id="PF14238">
    <property type="entry name" value="DUF4340"/>
    <property type="match status" value="1"/>
</dbReference>
<evidence type="ECO:0000313" key="3">
    <source>
        <dbReference type="Proteomes" id="UP000189796"/>
    </source>
</evidence>
<evidence type="ECO:0000259" key="1">
    <source>
        <dbReference type="Pfam" id="PF14238"/>
    </source>
</evidence>
<dbReference type="AlphaFoldDB" id="A0A1M5VIV9"/>
<organism evidence="2 3">
    <name type="scientific">Bradyrhizobium erythrophlei</name>
    <dbReference type="NCBI Taxonomy" id="1437360"/>
    <lineage>
        <taxon>Bacteria</taxon>
        <taxon>Pseudomonadati</taxon>
        <taxon>Pseudomonadota</taxon>
        <taxon>Alphaproteobacteria</taxon>
        <taxon>Hyphomicrobiales</taxon>
        <taxon>Nitrobacteraceae</taxon>
        <taxon>Bradyrhizobium</taxon>
    </lineage>
</organism>
<accession>A0A1M5VIV9</accession>